<evidence type="ECO:0000313" key="3">
    <source>
        <dbReference type="EMBL" id="BBM83082.1"/>
    </source>
</evidence>
<gene>
    <name evidence="3" type="ORF">UABAM_01432</name>
</gene>
<reference evidence="3 4" key="1">
    <citation type="submission" date="2019-08" db="EMBL/GenBank/DDBJ databases">
        <title>Complete genome sequence of Candidatus Uab amorphum.</title>
        <authorList>
            <person name="Shiratori T."/>
            <person name="Suzuki S."/>
            <person name="Kakizawa Y."/>
            <person name="Ishida K."/>
        </authorList>
    </citation>
    <scope>NUCLEOTIDE SEQUENCE [LARGE SCALE GENOMIC DNA]</scope>
    <source>
        <strain evidence="3 4">SRT547</strain>
    </source>
</reference>
<dbReference type="Gene3D" id="1.10.1130.10">
    <property type="entry name" value="Flavocytochrome C3, Chain A"/>
    <property type="match status" value="1"/>
</dbReference>
<organism evidence="3 4">
    <name type="scientific">Uabimicrobium amorphum</name>
    <dbReference type="NCBI Taxonomy" id="2596890"/>
    <lineage>
        <taxon>Bacteria</taxon>
        <taxon>Pseudomonadati</taxon>
        <taxon>Planctomycetota</taxon>
        <taxon>Candidatus Uabimicrobiia</taxon>
        <taxon>Candidatus Uabimicrobiales</taxon>
        <taxon>Candidatus Uabimicrobiaceae</taxon>
        <taxon>Candidatus Uabimicrobium</taxon>
    </lineage>
</organism>
<sequence length="394" mass="45233">MQKFLFMSCVALLFLCGCVQEQQVDTLNILFTGEASGELEPCGCTGMKTGGIAQRSGWIRHFRDSGGKWVLIDGGFATKKSGRQQKMKFTTYRKMLKVMEYEFSCVTQQEQNLVTVPKPYFGDFRGKKFVILRLETEQDKQQAQTILQQKSIDLVIVMARGKTSSQVSEGFPQGDFWRIFLINDAQNPITPFTPQEKTIVLSAGDRGRYAGVLRFSWEKNVFSWKHEHIAITNEHGADEKVLSILTNYKNTVKEARLLDFEIKRSTPIGYVGTDMCKSCHKKEFQSWLTKQDHSHAFATLQKQNYHHDPECVKCHVVGYEFAEGFRNWEESDYLINVGCENCHGPGARHAFDPKPGYGKTTGEMTCTVCHDKDHSPKFDYNKYREKIRHWPKNE</sequence>
<evidence type="ECO:0000313" key="4">
    <source>
        <dbReference type="Proteomes" id="UP000326354"/>
    </source>
</evidence>
<evidence type="ECO:0000256" key="1">
    <source>
        <dbReference type="SAM" id="SignalP"/>
    </source>
</evidence>
<accession>A0A5S9F3E9</accession>
<evidence type="ECO:0000259" key="2">
    <source>
        <dbReference type="Pfam" id="PF13435"/>
    </source>
</evidence>
<dbReference type="InterPro" id="IPR036280">
    <property type="entry name" value="Multihaem_cyt_sf"/>
</dbReference>
<dbReference type="Pfam" id="PF13435">
    <property type="entry name" value="Cytochrome_C554"/>
    <property type="match status" value="1"/>
</dbReference>
<dbReference type="Proteomes" id="UP000326354">
    <property type="component" value="Chromosome"/>
</dbReference>
<dbReference type="InterPro" id="IPR023155">
    <property type="entry name" value="Cyt_c-552/4"/>
</dbReference>
<dbReference type="EMBL" id="AP019860">
    <property type="protein sequence ID" value="BBM83082.1"/>
    <property type="molecule type" value="Genomic_DNA"/>
</dbReference>
<name>A0A5S9F3E9_UABAM</name>
<feature type="chain" id="PRO_5024811019" evidence="1">
    <location>
        <begin position="22"/>
        <end position="394"/>
    </location>
</feature>
<dbReference type="InterPro" id="IPR029052">
    <property type="entry name" value="Metallo-depent_PP-like"/>
</dbReference>
<feature type="signal peptide" evidence="1">
    <location>
        <begin position="1"/>
        <end position="21"/>
    </location>
</feature>
<dbReference type="SUPFAM" id="SSF56300">
    <property type="entry name" value="Metallo-dependent phosphatases"/>
    <property type="match status" value="1"/>
</dbReference>
<keyword evidence="1" id="KW-0732">Signal</keyword>
<dbReference type="KEGG" id="uam:UABAM_01432"/>
<dbReference type="AlphaFoldDB" id="A0A5S9F3E9"/>
<keyword evidence="4" id="KW-1185">Reference proteome</keyword>
<dbReference type="SUPFAM" id="SSF48695">
    <property type="entry name" value="Multiheme cytochromes"/>
    <property type="match status" value="1"/>
</dbReference>
<dbReference type="PROSITE" id="PS51257">
    <property type="entry name" value="PROKAR_LIPOPROTEIN"/>
    <property type="match status" value="1"/>
</dbReference>
<dbReference type="RefSeq" id="WP_173013171.1">
    <property type="nucleotide sequence ID" value="NZ_AP019860.1"/>
</dbReference>
<proteinExistence type="predicted"/>
<protein>
    <submittedName>
        <fullName evidence="3">Cytochrome c554</fullName>
    </submittedName>
</protein>
<feature type="domain" description="Cytochrome c-552/4" evidence="2">
    <location>
        <begin position="276"/>
        <end position="344"/>
    </location>
</feature>